<evidence type="ECO:0000256" key="3">
    <source>
        <dbReference type="ARBA" id="ARBA00023027"/>
    </source>
</evidence>
<dbReference type="InterPro" id="IPR006140">
    <property type="entry name" value="D-isomer_DH_NAD-bd"/>
</dbReference>
<keyword evidence="8" id="KW-1185">Reference proteome</keyword>
<reference evidence="7 8" key="1">
    <citation type="submission" date="2019-04" db="EMBL/GenBank/DDBJ databases">
        <title>Sphingomonas psychrotolerans sp. nov., isolated from soil in the Tianshan Mountains, Xinjiang, China.</title>
        <authorList>
            <person name="Luo Y."/>
            <person name="Sheng H."/>
        </authorList>
    </citation>
    <scope>NUCLEOTIDE SEQUENCE [LARGE SCALE GENOMIC DNA]</scope>
    <source>
        <strain evidence="7 8">KIS18-15</strain>
    </source>
</reference>
<dbReference type="InterPro" id="IPR058205">
    <property type="entry name" value="D-LDH-like"/>
</dbReference>
<dbReference type="PANTHER" id="PTHR43026">
    <property type="entry name" value="2-HYDROXYACID DEHYDROGENASE HOMOLOG 1-RELATED"/>
    <property type="match status" value="1"/>
</dbReference>
<dbReference type="GO" id="GO:0008720">
    <property type="term" value="F:D-lactate dehydrogenase (NAD+) activity"/>
    <property type="evidence" value="ECO:0007669"/>
    <property type="project" value="TreeGrafter"/>
</dbReference>
<dbReference type="Pfam" id="PF00389">
    <property type="entry name" value="2-Hacid_dh"/>
    <property type="match status" value="1"/>
</dbReference>
<dbReference type="GO" id="GO:0051287">
    <property type="term" value="F:NAD binding"/>
    <property type="evidence" value="ECO:0007669"/>
    <property type="project" value="InterPro"/>
</dbReference>
<organism evidence="7 8">
    <name type="scientific">Sphingomonas naasensis</name>
    <dbReference type="NCBI Taxonomy" id="1344951"/>
    <lineage>
        <taxon>Bacteria</taxon>
        <taxon>Pseudomonadati</taxon>
        <taxon>Pseudomonadota</taxon>
        <taxon>Alphaproteobacteria</taxon>
        <taxon>Sphingomonadales</taxon>
        <taxon>Sphingomonadaceae</taxon>
        <taxon>Sphingomonas</taxon>
    </lineage>
</organism>
<dbReference type="SUPFAM" id="SSF52283">
    <property type="entry name" value="Formate/glycerate dehydrogenase catalytic domain-like"/>
    <property type="match status" value="1"/>
</dbReference>
<dbReference type="PROSITE" id="PS00670">
    <property type="entry name" value="D_2_HYDROXYACID_DH_2"/>
    <property type="match status" value="1"/>
</dbReference>
<gene>
    <name evidence="7" type="ORF">E5A74_00325</name>
</gene>
<dbReference type="SUPFAM" id="SSF51735">
    <property type="entry name" value="NAD(P)-binding Rossmann-fold domains"/>
    <property type="match status" value="1"/>
</dbReference>
<feature type="domain" description="D-isomer specific 2-hydroxyacid dehydrogenase catalytic" evidence="5">
    <location>
        <begin position="4"/>
        <end position="329"/>
    </location>
</feature>
<dbReference type="OrthoDB" id="9793626at2"/>
<dbReference type="InterPro" id="IPR029753">
    <property type="entry name" value="D-isomer_DH_CS"/>
</dbReference>
<comment type="similarity">
    <text evidence="1 4">Belongs to the D-isomer specific 2-hydroxyacid dehydrogenase family.</text>
</comment>
<evidence type="ECO:0000259" key="6">
    <source>
        <dbReference type="Pfam" id="PF02826"/>
    </source>
</evidence>
<proteinExistence type="inferred from homology"/>
<evidence type="ECO:0000259" key="5">
    <source>
        <dbReference type="Pfam" id="PF00389"/>
    </source>
</evidence>
<evidence type="ECO:0000256" key="2">
    <source>
        <dbReference type="ARBA" id="ARBA00023002"/>
    </source>
</evidence>
<dbReference type="Pfam" id="PF02826">
    <property type="entry name" value="2-Hacid_dh_C"/>
    <property type="match status" value="1"/>
</dbReference>
<evidence type="ECO:0000256" key="4">
    <source>
        <dbReference type="RuleBase" id="RU003719"/>
    </source>
</evidence>
<evidence type="ECO:0000256" key="1">
    <source>
        <dbReference type="ARBA" id="ARBA00005854"/>
    </source>
</evidence>
<evidence type="ECO:0000313" key="7">
    <source>
        <dbReference type="EMBL" id="TGX45663.1"/>
    </source>
</evidence>
<dbReference type="InterPro" id="IPR006139">
    <property type="entry name" value="D-isomer_2_OHA_DH_cat_dom"/>
</dbReference>
<evidence type="ECO:0000313" key="8">
    <source>
        <dbReference type="Proteomes" id="UP000309848"/>
    </source>
</evidence>
<accession>A0A4S1WRN3</accession>
<dbReference type="CDD" id="cd12183">
    <property type="entry name" value="LDH_like_2"/>
    <property type="match status" value="1"/>
</dbReference>
<protein>
    <submittedName>
        <fullName evidence="7">2-hydroxyacid dehydrogenase</fullName>
    </submittedName>
</protein>
<dbReference type="Gene3D" id="3.40.50.720">
    <property type="entry name" value="NAD(P)-binding Rossmann-like Domain"/>
    <property type="match status" value="2"/>
</dbReference>
<dbReference type="InterPro" id="IPR036291">
    <property type="entry name" value="NAD(P)-bd_dom_sf"/>
</dbReference>
<dbReference type="PROSITE" id="PS00671">
    <property type="entry name" value="D_2_HYDROXYACID_DH_3"/>
    <property type="match status" value="1"/>
</dbReference>
<comment type="caution">
    <text evidence="7">The sequence shown here is derived from an EMBL/GenBank/DDBJ whole genome shotgun (WGS) entry which is preliminary data.</text>
</comment>
<keyword evidence="3" id="KW-0520">NAD</keyword>
<dbReference type="Proteomes" id="UP000309848">
    <property type="component" value="Unassembled WGS sequence"/>
</dbReference>
<feature type="domain" description="D-isomer specific 2-hydroxyacid dehydrogenase NAD-binding" evidence="6">
    <location>
        <begin position="110"/>
        <end position="298"/>
    </location>
</feature>
<sequence>MRVAVFNTKGYDRRFLEAANRGFAHDLRFLEPRLEPATVPLAAGHQAVCVFVNDVLDREVLEALARGGTRLVALRCAGFNNVDLDAAARLGIDVVRVPAYSPHAVAEFTIALMLAVDRKIPKAWARVRENNFALDGLIGRNLHGRTVGVVGTGKIGALVARSLRLGFDCTVLASDLAADPALEAIGVRYVDRAALLRDADIVTLHCPLTPETHHLIDARAIGAARDGLMIVNTSRGALIDTGALIGGLKCRKIGAVALDVYEQEADLFFEDLSNEIISDDLFQRLLTFPNVLITGHQAFLTEEALAAIAETTLQSVADAEAGRPLVNRVDTGRIASPS</sequence>
<name>A0A4S1WRN3_9SPHN</name>
<dbReference type="RefSeq" id="WP_135981694.1">
    <property type="nucleotide sequence ID" value="NZ_JAASQM010000001.1"/>
</dbReference>
<keyword evidence="2 4" id="KW-0560">Oxidoreductase</keyword>
<dbReference type="PANTHER" id="PTHR43026:SF1">
    <property type="entry name" value="2-HYDROXYACID DEHYDROGENASE HOMOLOG 1-RELATED"/>
    <property type="match status" value="1"/>
</dbReference>
<dbReference type="AlphaFoldDB" id="A0A4S1WRN3"/>
<dbReference type="EMBL" id="SRXU01000001">
    <property type="protein sequence ID" value="TGX45663.1"/>
    <property type="molecule type" value="Genomic_DNA"/>
</dbReference>